<reference evidence="2" key="1">
    <citation type="journal article" date="2019" name="Int. J. Syst. Evol. Microbiol.">
        <title>The Global Catalogue of Microorganisms (GCM) 10K type strain sequencing project: providing services to taxonomists for standard genome sequencing and annotation.</title>
        <authorList>
            <consortium name="The Broad Institute Genomics Platform"/>
            <consortium name="The Broad Institute Genome Sequencing Center for Infectious Disease"/>
            <person name="Wu L."/>
            <person name="Ma J."/>
        </authorList>
    </citation>
    <scope>NUCLEOTIDE SEQUENCE [LARGE SCALE GENOMIC DNA]</scope>
    <source>
        <strain evidence="2">JCM 16924</strain>
    </source>
</reference>
<organism evidence="1 2">
    <name type="scientific">Streptomyces plumbiresistens</name>
    <dbReference type="NCBI Taxonomy" id="511811"/>
    <lineage>
        <taxon>Bacteria</taxon>
        <taxon>Bacillati</taxon>
        <taxon>Actinomycetota</taxon>
        <taxon>Actinomycetes</taxon>
        <taxon>Kitasatosporales</taxon>
        <taxon>Streptomycetaceae</taxon>
        <taxon>Streptomyces</taxon>
    </lineage>
</organism>
<comment type="caution">
    <text evidence="1">The sequence shown here is derived from an EMBL/GenBank/DDBJ whole genome shotgun (WGS) entry which is preliminary data.</text>
</comment>
<accession>A0ABP7SL69</accession>
<evidence type="ECO:0000313" key="1">
    <source>
        <dbReference type="EMBL" id="GAA4013034.1"/>
    </source>
</evidence>
<dbReference type="EMBL" id="BAAAZX010000021">
    <property type="protein sequence ID" value="GAA4013034.1"/>
    <property type="molecule type" value="Genomic_DNA"/>
</dbReference>
<dbReference type="RefSeq" id="WP_345568097.1">
    <property type="nucleotide sequence ID" value="NZ_BAAAZX010000021.1"/>
</dbReference>
<protein>
    <submittedName>
        <fullName evidence="1">Uncharacterized protein</fullName>
    </submittedName>
</protein>
<dbReference type="Proteomes" id="UP001500456">
    <property type="component" value="Unassembled WGS sequence"/>
</dbReference>
<sequence length="63" mass="7095">MRPNVEVFQQNGVQQRKFCALSTAFHITMGRVVARTTHSPMPSPLMQRLITREQLKSGDITGP</sequence>
<keyword evidence="2" id="KW-1185">Reference proteome</keyword>
<name>A0ABP7SL69_9ACTN</name>
<proteinExistence type="predicted"/>
<evidence type="ECO:0000313" key="2">
    <source>
        <dbReference type="Proteomes" id="UP001500456"/>
    </source>
</evidence>
<gene>
    <name evidence="1" type="ORF">GCM10022232_64020</name>
</gene>